<accession>A0AA34RDD6</accession>
<dbReference type="NCBIfam" id="TIGR01003">
    <property type="entry name" value="PTS_HPr_family"/>
    <property type="match status" value="1"/>
</dbReference>
<keyword evidence="7" id="KW-1185">Reference proteome</keyword>
<name>A0AA34RDD6_CHLPE</name>
<dbReference type="CDD" id="cd00367">
    <property type="entry name" value="PTS-HPr_like"/>
    <property type="match status" value="1"/>
</dbReference>
<dbReference type="Proteomes" id="UP000008305">
    <property type="component" value="Chromosome"/>
</dbReference>
<dbReference type="PANTHER" id="PTHR33705">
    <property type="entry name" value="PHOSPHOCARRIER PROTEIN HPR"/>
    <property type="match status" value="1"/>
</dbReference>
<dbReference type="Gene3D" id="3.30.1340.10">
    <property type="entry name" value="HPr-like"/>
    <property type="match status" value="1"/>
</dbReference>
<dbReference type="EMBL" id="CP002608">
    <property type="protein sequence ID" value="AEB41627.1"/>
    <property type="molecule type" value="Genomic_DNA"/>
</dbReference>
<dbReference type="PANTHER" id="PTHR33705:SF2">
    <property type="entry name" value="PHOSPHOCARRIER PROTEIN NPR"/>
    <property type="match status" value="1"/>
</dbReference>
<gene>
    <name evidence="6" type="ordered locus">G5S_0673</name>
</gene>
<dbReference type="InterPro" id="IPR035895">
    <property type="entry name" value="HPr-like_sf"/>
</dbReference>
<dbReference type="SUPFAM" id="SSF55594">
    <property type="entry name" value="HPr-like"/>
    <property type="match status" value="1"/>
</dbReference>
<evidence type="ECO:0000313" key="7">
    <source>
        <dbReference type="Proteomes" id="UP000008305"/>
    </source>
</evidence>
<dbReference type="InterPro" id="IPR050399">
    <property type="entry name" value="HPr"/>
</dbReference>
<comment type="subcellular location">
    <subcellularLocation>
        <location evidence="1">Cytoplasm</location>
    </subcellularLocation>
</comment>
<sequence length="116" mass="12485">MCIVRRSLVNSNAQDCVYSSAHADANECFAVCVVKNPSGIHVRPAGTLVLLLEGEECEVSFTFGKKTINAKSIMSILMLGVPQGGEVMVSVQGKDAQRVLKKLQDAFESGFGEIHE</sequence>
<dbReference type="KEGG" id="cpm:G5S_0673"/>
<evidence type="ECO:0000313" key="6">
    <source>
        <dbReference type="EMBL" id="AEB41627.1"/>
    </source>
</evidence>
<dbReference type="InterPro" id="IPR000032">
    <property type="entry name" value="HPr-like"/>
</dbReference>
<evidence type="ECO:0000256" key="2">
    <source>
        <dbReference type="ARBA" id="ARBA00010736"/>
    </source>
</evidence>
<organism evidence="6 7">
    <name type="scientific">Chlamydia pecorum (strain ATCC VR-628 / DSM 29919 / E58)</name>
    <name type="common">Chlamydophila pecorum</name>
    <dbReference type="NCBI Taxonomy" id="331635"/>
    <lineage>
        <taxon>Bacteria</taxon>
        <taxon>Pseudomonadati</taxon>
        <taxon>Chlamydiota</taxon>
        <taxon>Chlamydiia</taxon>
        <taxon>Chlamydiales</taxon>
        <taxon>Chlamydiaceae</taxon>
        <taxon>Chlamydia/Chlamydophila group</taxon>
        <taxon>Chlamydia</taxon>
    </lineage>
</organism>
<dbReference type="AlphaFoldDB" id="A0AA34RDD6"/>
<reference evidence="6 7" key="1">
    <citation type="journal article" date="2011" name="J. Bacteriol.">
        <title>Genome sequence of the obligate intracellular animal pathogen Chlamydia pecorum E58.</title>
        <authorList>
            <person name="Mojica S."/>
            <person name="Huot Creasy H."/>
            <person name="Daugherty S."/>
            <person name="Read T.D."/>
            <person name="Kim T."/>
            <person name="Kaltenboeck B."/>
            <person name="Bavoil P."/>
            <person name="Myers G.S."/>
        </authorList>
    </citation>
    <scope>NUCLEOTIDE SEQUENCE [LARGE SCALE GENOMIC DNA]</scope>
    <source>
        <strain evidence="6 7">E58</strain>
    </source>
</reference>
<keyword evidence="3" id="KW-0963">Cytoplasm</keyword>
<dbReference type="GO" id="GO:0005737">
    <property type="term" value="C:cytoplasm"/>
    <property type="evidence" value="ECO:0007669"/>
    <property type="project" value="UniProtKB-SubCell"/>
</dbReference>
<protein>
    <submittedName>
        <fullName evidence="6">Phosphocarrier protein HPr</fullName>
    </submittedName>
</protein>
<dbReference type="RefSeq" id="WP_013712705.1">
    <property type="nucleotide sequence ID" value="NC_015408.1"/>
</dbReference>
<keyword evidence="4" id="KW-0598">Phosphotransferase system</keyword>
<dbReference type="PRINTS" id="PR00107">
    <property type="entry name" value="PHOSPHOCPHPR"/>
</dbReference>
<evidence type="ECO:0000256" key="1">
    <source>
        <dbReference type="ARBA" id="ARBA00004496"/>
    </source>
</evidence>
<evidence type="ECO:0000256" key="4">
    <source>
        <dbReference type="ARBA" id="ARBA00022683"/>
    </source>
</evidence>
<feature type="domain" description="HPr" evidence="5">
    <location>
        <begin position="26"/>
        <end position="114"/>
    </location>
</feature>
<dbReference type="Pfam" id="PF00381">
    <property type="entry name" value="PTS-HPr"/>
    <property type="match status" value="1"/>
</dbReference>
<evidence type="ECO:0000256" key="3">
    <source>
        <dbReference type="ARBA" id="ARBA00022490"/>
    </source>
</evidence>
<comment type="similarity">
    <text evidence="2">Belongs to the HPr family.</text>
</comment>
<dbReference type="GO" id="GO:0009401">
    <property type="term" value="P:phosphoenolpyruvate-dependent sugar phosphotransferase system"/>
    <property type="evidence" value="ECO:0007669"/>
    <property type="project" value="UniProtKB-KW"/>
</dbReference>
<proteinExistence type="inferred from homology"/>
<evidence type="ECO:0000259" key="5">
    <source>
        <dbReference type="PROSITE" id="PS51350"/>
    </source>
</evidence>
<dbReference type="PROSITE" id="PS51350">
    <property type="entry name" value="PTS_HPR_DOM"/>
    <property type="match status" value="1"/>
</dbReference>